<sequence length="1013" mass="112190">MNVPRYAIANYQFTIVVILLLVLSGVVSLSTMPRSEDPQVTNSGGSIYVVYPGANPMDLEELIIDPIEEALNELEDIKKIDSYMEDGLAVTHIEFESGTDPDEKYSDVLQKVNSIQNRLPRDIAALSTQKWAISNVNILQVAIVSASAEYKELEQEAERLKTEFEKVAGVKKAEIWAFPEQEVRVAVDLEKMAQYRIPLSQITGAIQSANMNIPGGYVDIGSRRFNVQTSGALVDLEALRFTVVHSQGSEIVYLKDVADVFFTYKDDQYQARINGKRAVFVTAMQKEQTNIFTIRKNLNAVQREFKTELPASMSLFTVFDQSESVSRRLNSFFSNLLQGLILVSVVVLFAVGLRAAVIVMLAIPISIFIGIGLVDISGYGIEQMSIAGLVIALGLLVDNAIVVTENISRFLRMGKSHQEAAVAGTSQIAWAIISATATTVLAFVPVIMMRNITGEFIRSMPLTVVYTLLASLFMALTLTPFLSSKFLSGNGKIERGFGARFFKRLVETYYRSILDFALKNRKTVLFAAVVILGGSVALFPLVGVSFFPKAEKPQIIINISTPHGTSLAETDQAARFAERILSQDPNVKHYATNVGRSNPRIYYNIIPKREKSTHAQLFVELHSFNQNKMTSFLSDLRNKLEQYVGAKIEVKELEQGPPVEAPIAIKIIGDNLDELRNLARKLEQIIKKTPGTVNVRNPLATSKTELHVRINREKAGMLGIPLHEIDRTIRASLVGLPISRFRNQQGQEFDIVIRLPQKSTTTIDDFDRIYCTSVTGSPIPLRHLASLELKASPLQINHYKLERNVTVTADVERGVSVDHATKQIMVELAQIDWPKGYRSYIAGELEQREESFGGMEQAVLVALIAIFGVLVLQFRSFTQPLIVFSAIPLAIIGSIIALLITGYSFSFMAFIGLASLVGIVINNSIILVDYTNQLRARDYSLHQALQEAGETRFRPIILTTVTTIGGLLPLTLKGGSTWAPMGWTIIGGLITSTFLTLVIVPVLYSIFTGQQER</sequence>
<dbReference type="Proteomes" id="UP001594351">
    <property type="component" value="Unassembled WGS sequence"/>
</dbReference>
<dbReference type="SUPFAM" id="SSF82693">
    <property type="entry name" value="Multidrug efflux transporter AcrB pore domain, PN1, PN2, PC1 and PC2 subdomains"/>
    <property type="match status" value="3"/>
</dbReference>
<dbReference type="PANTHER" id="PTHR32063">
    <property type="match status" value="1"/>
</dbReference>
<organism evidence="3 4">
    <name type="scientific">candidate division CSSED10-310 bacterium</name>
    <dbReference type="NCBI Taxonomy" id="2855610"/>
    <lineage>
        <taxon>Bacteria</taxon>
        <taxon>Bacteria division CSSED10-310</taxon>
    </lineage>
</organism>
<evidence type="ECO:0000313" key="3">
    <source>
        <dbReference type="EMBL" id="MFC1851146.1"/>
    </source>
</evidence>
<keyword evidence="2" id="KW-1133">Transmembrane helix</keyword>
<reference evidence="3 4" key="1">
    <citation type="submission" date="2024-09" db="EMBL/GenBank/DDBJ databases">
        <title>Laminarin stimulates single cell rates of sulfate reduction while oxygen inhibits transcriptomic activity in coastal marine sediment.</title>
        <authorList>
            <person name="Lindsay M."/>
            <person name="Orcutt B."/>
            <person name="Emerson D."/>
            <person name="Stepanauskas R."/>
            <person name="D'Angelo T."/>
        </authorList>
    </citation>
    <scope>NUCLEOTIDE SEQUENCE [LARGE SCALE GENOMIC DNA]</scope>
    <source>
        <strain evidence="3">SAG AM-311-K15</strain>
    </source>
</reference>
<protein>
    <submittedName>
        <fullName evidence="3">Efflux RND transporter permease subunit</fullName>
    </submittedName>
</protein>
<dbReference type="PRINTS" id="PR00702">
    <property type="entry name" value="ACRIFLAVINRP"/>
</dbReference>
<dbReference type="Gene3D" id="3.30.70.1320">
    <property type="entry name" value="Multidrug efflux transporter AcrB pore domain like"/>
    <property type="match status" value="1"/>
</dbReference>
<dbReference type="EMBL" id="JBHPBY010000157">
    <property type="protein sequence ID" value="MFC1851146.1"/>
    <property type="molecule type" value="Genomic_DNA"/>
</dbReference>
<dbReference type="InterPro" id="IPR027463">
    <property type="entry name" value="AcrB_DN_DC_subdom"/>
</dbReference>
<gene>
    <name evidence="3" type="ORF">ACFL27_13205</name>
</gene>
<dbReference type="SUPFAM" id="SSF82714">
    <property type="entry name" value="Multidrug efflux transporter AcrB TolC docking domain, DN and DC subdomains"/>
    <property type="match status" value="2"/>
</dbReference>
<dbReference type="PANTHER" id="PTHR32063:SF24">
    <property type="entry name" value="CATION EFFLUX SYSTEM (ACRB_ACRD_ACRF FAMILY)"/>
    <property type="match status" value="1"/>
</dbReference>
<keyword evidence="2" id="KW-0472">Membrane</keyword>
<dbReference type="InterPro" id="IPR001036">
    <property type="entry name" value="Acrflvin-R"/>
</dbReference>
<feature type="transmembrane region" description="Helical" evidence="2">
    <location>
        <begin position="524"/>
        <end position="547"/>
    </location>
</feature>
<dbReference type="Gene3D" id="3.30.70.1440">
    <property type="entry name" value="Multidrug efflux transporter AcrB pore domain"/>
    <property type="match status" value="1"/>
</dbReference>
<comment type="caution">
    <text evidence="3">The sequence shown here is derived from an EMBL/GenBank/DDBJ whole genome shotgun (WGS) entry which is preliminary data.</text>
</comment>
<feature type="transmembrane region" description="Helical" evidence="2">
    <location>
        <begin position="881"/>
        <end position="901"/>
    </location>
</feature>
<feature type="transmembrane region" description="Helical" evidence="2">
    <location>
        <begin position="953"/>
        <end position="972"/>
    </location>
</feature>
<feature type="transmembrane region" description="Helical" evidence="2">
    <location>
        <begin position="386"/>
        <end position="407"/>
    </location>
</feature>
<feature type="transmembrane region" description="Helical" evidence="2">
    <location>
        <begin position="857"/>
        <end position="874"/>
    </location>
</feature>
<feature type="transmembrane region" description="Helical" evidence="2">
    <location>
        <begin position="358"/>
        <end position="380"/>
    </location>
</feature>
<dbReference type="Gene3D" id="1.20.1640.10">
    <property type="entry name" value="Multidrug efflux transporter AcrB transmembrane domain"/>
    <property type="match status" value="2"/>
</dbReference>
<feature type="transmembrane region" description="Helical" evidence="2">
    <location>
        <begin position="460"/>
        <end position="482"/>
    </location>
</feature>
<name>A0ABV6YYJ2_UNCC1</name>
<feature type="transmembrane region" description="Helical" evidence="2">
    <location>
        <begin position="984"/>
        <end position="1007"/>
    </location>
</feature>
<evidence type="ECO:0000256" key="1">
    <source>
        <dbReference type="SAM" id="Coils"/>
    </source>
</evidence>
<evidence type="ECO:0000256" key="2">
    <source>
        <dbReference type="SAM" id="Phobius"/>
    </source>
</evidence>
<evidence type="ECO:0000313" key="4">
    <source>
        <dbReference type="Proteomes" id="UP001594351"/>
    </source>
</evidence>
<proteinExistence type="predicted"/>
<dbReference type="SUPFAM" id="SSF82866">
    <property type="entry name" value="Multidrug efflux transporter AcrB transmembrane domain"/>
    <property type="match status" value="2"/>
</dbReference>
<feature type="transmembrane region" description="Helical" evidence="2">
    <location>
        <begin position="907"/>
        <end position="932"/>
    </location>
</feature>
<keyword evidence="1" id="KW-0175">Coiled coil</keyword>
<feature type="coiled-coil region" evidence="1">
    <location>
        <begin position="136"/>
        <end position="170"/>
    </location>
</feature>
<keyword evidence="4" id="KW-1185">Reference proteome</keyword>
<feature type="transmembrane region" description="Helical" evidence="2">
    <location>
        <begin position="332"/>
        <end position="351"/>
    </location>
</feature>
<dbReference type="Gene3D" id="3.30.2090.10">
    <property type="entry name" value="Multidrug efflux transporter AcrB TolC docking domain, DN and DC subdomains"/>
    <property type="match status" value="2"/>
</dbReference>
<keyword evidence="2" id="KW-0812">Transmembrane</keyword>
<dbReference type="Gene3D" id="3.30.70.1430">
    <property type="entry name" value="Multidrug efflux transporter AcrB pore domain"/>
    <property type="match status" value="2"/>
</dbReference>
<accession>A0ABV6YYJ2</accession>
<feature type="transmembrane region" description="Helical" evidence="2">
    <location>
        <begin position="428"/>
        <end position="448"/>
    </location>
</feature>
<dbReference type="Pfam" id="PF00873">
    <property type="entry name" value="ACR_tran"/>
    <property type="match status" value="1"/>
</dbReference>